<evidence type="ECO:0000313" key="6">
    <source>
        <dbReference type="Proteomes" id="UP001480595"/>
    </source>
</evidence>
<evidence type="ECO:0000259" key="3">
    <source>
        <dbReference type="Pfam" id="PF00501"/>
    </source>
</evidence>
<dbReference type="InterPro" id="IPR010071">
    <property type="entry name" value="AA_adenyl_dom"/>
</dbReference>
<dbReference type="PANTHER" id="PTHR45527:SF1">
    <property type="entry name" value="FATTY ACID SYNTHASE"/>
    <property type="match status" value="1"/>
</dbReference>
<name>A0ABR1X7R4_9PEZI</name>
<organism evidence="5 6">
    <name type="scientific">Apiospora phragmitis</name>
    <dbReference type="NCBI Taxonomy" id="2905665"/>
    <lineage>
        <taxon>Eukaryota</taxon>
        <taxon>Fungi</taxon>
        <taxon>Dikarya</taxon>
        <taxon>Ascomycota</taxon>
        <taxon>Pezizomycotina</taxon>
        <taxon>Sordariomycetes</taxon>
        <taxon>Xylariomycetidae</taxon>
        <taxon>Amphisphaeriales</taxon>
        <taxon>Apiosporaceae</taxon>
        <taxon>Apiospora</taxon>
    </lineage>
</organism>
<dbReference type="Gene3D" id="3.30.300.30">
    <property type="match status" value="1"/>
</dbReference>
<comment type="caution">
    <text evidence="5">The sequence shown here is derived from an EMBL/GenBank/DDBJ whole genome shotgun (WGS) entry which is preliminary data.</text>
</comment>
<dbReference type="Gene3D" id="3.40.50.980">
    <property type="match status" value="2"/>
</dbReference>
<dbReference type="Proteomes" id="UP001480595">
    <property type="component" value="Unassembled WGS sequence"/>
</dbReference>
<dbReference type="GeneID" id="92085346"/>
<evidence type="ECO:0000256" key="2">
    <source>
        <dbReference type="ARBA" id="ARBA00022553"/>
    </source>
</evidence>
<dbReference type="InterPro" id="IPR045851">
    <property type="entry name" value="AMP-bd_C_sf"/>
</dbReference>
<dbReference type="NCBIfam" id="TIGR01733">
    <property type="entry name" value="AA-adenyl-dom"/>
    <property type="match status" value="1"/>
</dbReference>
<dbReference type="InterPro" id="IPR020459">
    <property type="entry name" value="AMP-binding"/>
</dbReference>
<dbReference type="RefSeq" id="XP_066722915.1">
    <property type="nucleotide sequence ID" value="XM_066852283.1"/>
</dbReference>
<reference evidence="5 6" key="1">
    <citation type="submission" date="2023-01" db="EMBL/GenBank/DDBJ databases">
        <title>Analysis of 21 Apiospora genomes using comparative genomics revels a genus with tremendous synthesis potential of carbohydrate active enzymes and secondary metabolites.</title>
        <authorList>
            <person name="Sorensen T."/>
        </authorList>
    </citation>
    <scope>NUCLEOTIDE SEQUENCE [LARGE SCALE GENOMIC DNA]</scope>
    <source>
        <strain evidence="5 6">CBS 135458</strain>
    </source>
</reference>
<dbReference type="SUPFAM" id="SSF56801">
    <property type="entry name" value="Acetyl-CoA synthetase-like"/>
    <property type="match status" value="1"/>
</dbReference>
<dbReference type="InterPro" id="IPR000873">
    <property type="entry name" value="AMP-dep_synth/lig_dom"/>
</dbReference>
<dbReference type="PROSITE" id="PS00455">
    <property type="entry name" value="AMP_BINDING"/>
    <property type="match status" value="1"/>
</dbReference>
<dbReference type="EMBL" id="JAQQWL010000001">
    <property type="protein sequence ID" value="KAK8091369.1"/>
    <property type="molecule type" value="Genomic_DNA"/>
</dbReference>
<protein>
    <submittedName>
        <fullName evidence="5">L-aminoadipate-semialdehyde dehydrogenase large subunit</fullName>
    </submittedName>
</protein>
<accession>A0ABR1X7R4</accession>
<keyword evidence="2" id="KW-0597">Phosphoprotein</keyword>
<dbReference type="InterPro" id="IPR020845">
    <property type="entry name" value="AMP-binding_CS"/>
</dbReference>
<dbReference type="PRINTS" id="PR00154">
    <property type="entry name" value="AMPBINDING"/>
</dbReference>
<feature type="domain" description="AMP-dependent synthetase/ligase" evidence="3">
    <location>
        <begin position="35"/>
        <end position="376"/>
    </location>
</feature>
<sequence>MTDLIAQDCLQHEKAAEFSSALHAATPRPCFHQLFERAADAYSGNAALICGDATLAFGELNARANQFARLLARRGVEHGDIVGVALDRSVDLVAVLLAVMKTGAAYVPIDPSLPVERINQMMEDAAPKLLVAGDTTAPGCFSTWSSVCLMANTMLLSELDSGNLDVPISSQDLAYVMYTSGSTGRPKGVEISHGSVSNLLLSMQQQPGCSERDRLLAITTVSFDMAVLEMYLPLVCGGAVVLAQKHEVKDPSALVGLMKQHKITMMQGTPAMWQMMLASGWRGQPRLEKVLCGGEALSRSLADDLLGCSGVLWNMYGPTEATVYASIWKVSRGEAILIGGPIANGHLYVLDANLSPVATGDPGELYIGGSVVARGYRNNKELSRSSFLRDPFHGGLMYRTGDLARWVDPGKLSVMGRIDQQVKVRGHRIELGDVEAALTTHNDVAAAVVLCREDRLVAYYVTSMGALGDTKSQDARTGTGRVLRKWLTERLPAYMVPAFFVNMEALPVTANGKIDRMALPG</sequence>
<dbReference type="InterPro" id="IPR025110">
    <property type="entry name" value="AMP-bd_C"/>
</dbReference>
<evidence type="ECO:0000313" key="5">
    <source>
        <dbReference type="EMBL" id="KAK8091369.1"/>
    </source>
</evidence>
<evidence type="ECO:0000259" key="4">
    <source>
        <dbReference type="Pfam" id="PF13193"/>
    </source>
</evidence>
<dbReference type="Pfam" id="PF00501">
    <property type="entry name" value="AMP-binding"/>
    <property type="match status" value="1"/>
</dbReference>
<dbReference type="Gene3D" id="2.30.38.10">
    <property type="entry name" value="Luciferase, Domain 3"/>
    <property type="match status" value="1"/>
</dbReference>
<dbReference type="PANTHER" id="PTHR45527">
    <property type="entry name" value="NONRIBOSOMAL PEPTIDE SYNTHETASE"/>
    <property type="match status" value="1"/>
</dbReference>
<proteinExistence type="predicted"/>
<keyword evidence="1" id="KW-0596">Phosphopantetheine</keyword>
<evidence type="ECO:0000256" key="1">
    <source>
        <dbReference type="ARBA" id="ARBA00022450"/>
    </source>
</evidence>
<dbReference type="Pfam" id="PF13193">
    <property type="entry name" value="AMP-binding_C"/>
    <property type="match status" value="1"/>
</dbReference>
<feature type="domain" description="AMP-binding enzyme C-terminal" evidence="4">
    <location>
        <begin position="434"/>
        <end position="513"/>
    </location>
</feature>
<gene>
    <name evidence="5" type="ORF">PG994_000874</name>
</gene>
<keyword evidence="6" id="KW-1185">Reference proteome</keyword>